<dbReference type="Gene3D" id="3.90.180.10">
    <property type="entry name" value="Medium-chain alcohol dehydrogenases, catalytic domain"/>
    <property type="match status" value="1"/>
</dbReference>
<dbReference type="OrthoDB" id="9930022at2759"/>
<dbReference type="CDD" id="cd08276">
    <property type="entry name" value="MDR7"/>
    <property type="match status" value="1"/>
</dbReference>
<dbReference type="InParanoid" id="A0A5J5ENL0"/>
<dbReference type="InterPro" id="IPR052711">
    <property type="entry name" value="Zinc_ADH-like"/>
</dbReference>
<dbReference type="EMBL" id="VXIS01000216">
    <property type="protein sequence ID" value="KAA8896318.1"/>
    <property type="molecule type" value="Genomic_DNA"/>
</dbReference>
<dbReference type="SUPFAM" id="SSF51735">
    <property type="entry name" value="NAD(P)-binding Rossmann-fold domains"/>
    <property type="match status" value="1"/>
</dbReference>
<proteinExistence type="predicted"/>
<dbReference type="PANTHER" id="PTHR45033:SF2">
    <property type="entry name" value="ZINC-TYPE ALCOHOL DEHYDROGENASE-LIKE PROTEIN C1773.06C"/>
    <property type="match status" value="1"/>
</dbReference>
<feature type="domain" description="Enoyl reductase (ER)" evidence="1">
    <location>
        <begin position="18"/>
        <end position="344"/>
    </location>
</feature>
<evidence type="ECO:0000259" key="1">
    <source>
        <dbReference type="SMART" id="SM00829"/>
    </source>
</evidence>
<sequence>MSAPAEAKAWVVTNNKDGVNALKQETRPVPKPDSREVLVKMKAVSLNYRDLIIPQGLYPFAVNLPVVAASDGAGEVIAVGDKVTTVKVGDKVSSLFHQKNLAGPLNPVSIKTGLGGDIDGCLREYAVFEEHGVVKAPSHLNFEEAATLPCAALTAWNGLYGNIRPFKAGDSVLVQGTGGVSVFALQFAKAAGTFVIAITSTDEKARRLTEMGADVVINYKKHANWGEIAKQKSPGGLGVDVVVEIAGESTLPQSYAAVKIEGTIASIGFVGGPGKSISSLEPLSHVCTLRGIYVGSRAQMEDMNASIEVNKIHPVIDRHVFDFEHVKEAYEYQLAKKHFGKVVIRI</sequence>
<gene>
    <name evidence="2" type="ORF">FN846DRAFT_276743</name>
</gene>
<dbReference type="Pfam" id="PF00107">
    <property type="entry name" value="ADH_zinc_N"/>
    <property type="match status" value="1"/>
</dbReference>
<dbReference type="PANTHER" id="PTHR45033">
    <property type="match status" value="1"/>
</dbReference>
<dbReference type="AlphaFoldDB" id="A0A5J5ENL0"/>
<evidence type="ECO:0000313" key="3">
    <source>
        <dbReference type="Proteomes" id="UP000326924"/>
    </source>
</evidence>
<protein>
    <submittedName>
        <fullName evidence="2">Putative zinc-containing alcohol dehydrogenase</fullName>
    </submittedName>
</protein>
<dbReference type="SUPFAM" id="SSF50129">
    <property type="entry name" value="GroES-like"/>
    <property type="match status" value="1"/>
</dbReference>
<keyword evidence="3" id="KW-1185">Reference proteome</keyword>
<dbReference type="GO" id="GO:0016491">
    <property type="term" value="F:oxidoreductase activity"/>
    <property type="evidence" value="ECO:0007669"/>
    <property type="project" value="InterPro"/>
</dbReference>
<dbReference type="Pfam" id="PF08240">
    <property type="entry name" value="ADH_N"/>
    <property type="match status" value="1"/>
</dbReference>
<dbReference type="InterPro" id="IPR020843">
    <property type="entry name" value="ER"/>
</dbReference>
<dbReference type="InterPro" id="IPR036291">
    <property type="entry name" value="NAD(P)-bd_dom_sf"/>
</dbReference>
<evidence type="ECO:0000313" key="2">
    <source>
        <dbReference type="EMBL" id="KAA8896318.1"/>
    </source>
</evidence>
<reference evidence="2 3" key="1">
    <citation type="submission" date="2019-09" db="EMBL/GenBank/DDBJ databases">
        <title>Draft genome of the ectomycorrhizal ascomycete Sphaerosporella brunnea.</title>
        <authorList>
            <consortium name="DOE Joint Genome Institute"/>
            <person name="Benucci G.M."/>
            <person name="Marozzi G."/>
            <person name="Antonielli L."/>
            <person name="Sanchez S."/>
            <person name="Marco P."/>
            <person name="Wang X."/>
            <person name="Falini L.B."/>
            <person name="Barry K."/>
            <person name="Haridas S."/>
            <person name="Lipzen A."/>
            <person name="Labutti K."/>
            <person name="Grigoriev I.V."/>
            <person name="Murat C."/>
            <person name="Martin F."/>
            <person name="Albertini E."/>
            <person name="Donnini D."/>
            <person name="Bonito G."/>
        </authorList>
    </citation>
    <scope>NUCLEOTIDE SEQUENCE [LARGE SCALE GENOMIC DNA]</scope>
    <source>
        <strain evidence="2 3">Sb_GMNB300</strain>
    </source>
</reference>
<comment type="caution">
    <text evidence="2">The sequence shown here is derived from an EMBL/GenBank/DDBJ whole genome shotgun (WGS) entry which is preliminary data.</text>
</comment>
<dbReference type="InterPro" id="IPR013149">
    <property type="entry name" value="ADH-like_C"/>
</dbReference>
<dbReference type="Gene3D" id="3.40.50.720">
    <property type="entry name" value="NAD(P)-binding Rossmann-like Domain"/>
    <property type="match status" value="1"/>
</dbReference>
<organism evidence="2 3">
    <name type="scientific">Sphaerosporella brunnea</name>
    <dbReference type="NCBI Taxonomy" id="1250544"/>
    <lineage>
        <taxon>Eukaryota</taxon>
        <taxon>Fungi</taxon>
        <taxon>Dikarya</taxon>
        <taxon>Ascomycota</taxon>
        <taxon>Pezizomycotina</taxon>
        <taxon>Pezizomycetes</taxon>
        <taxon>Pezizales</taxon>
        <taxon>Pyronemataceae</taxon>
        <taxon>Sphaerosporella</taxon>
    </lineage>
</organism>
<dbReference type="Proteomes" id="UP000326924">
    <property type="component" value="Unassembled WGS sequence"/>
</dbReference>
<dbReference type="SMART" id="SM00829">
    <property type="entry name" value="PKS_ER"/>
    <property type="match status" value="1"/>
</dbReference>
<dbReference type="InterPro" id="IPR013154">
    <property type="entry name" value="ADH-like_N"/>
</dbReference>
<name>A0A5J5ENL0_9PEZI</name>
<dbReference type="InterPro" id="IPR011032">
    <property type="entry name" value="GroES-like_sf"/>
</dbReference>
<accession>A0A5J5ENL0</accession>